<feature type="compositionally biased region" description="Low complexity" evidence="1">
    <location>
        <begin position="1"/>
        <end position="12"/>
    </location>
</feature>
<gene>
    <name evidence="2" type="ORF">FCALED_LOCUS14334</name>
</gene>
<accession>A0A9N9NBI2</accession>
<organism evidence="2 3">
    <name type="scientific">Funneliformis caledonium</name>
    <dbReference type="NCBI Taxonomy" id="1117310"/>
    <lineage>
        <taxon>Eukaryota</taxon>
        <taxon>Fungi</taxon>
        <taxon>Fungi incertae sedis</taxon>
        <taxon>Mucoromycota</taxon>
        <taxon>Glomeromycotina</taxon>
        <taxon>Glomeromycetes</taxon>
        <taxon>Glomerales</taxon>
        <taxon>Glomeraceae</taxon>
        <taxon>Funneliformis</taxon>
    </lineage>
</organism>
<sequence>VANDSLSFNNSSSEEDFSSTDQNSLSLPEESTCYSYSLSGMIILSLSDKISSSRSCKELTEFDKESSSNEILSLSSYEELAKLADLEEEVRETGGKRADIIHLTEEDIESKDNSSKSDRRSHVRFVKRSLKCLK</sequence>
<proteinExistence type="predicted"/>
<protein>
    <submittedName>
        <fullName evidence="2">1918_t:CDS:1</fullName>
    </submittedName>
</protein>
<feature type="non-terminal residue" evidence="2">
    <location>
        <position position="134"/>
    </location>
</feature>
<reference evidence="2" key="1">
    <citation type="submission" date="2021-06" db="EMBL/GenBank/DDBJ databases">
        <authorList>
            <person name="Kallberg Y."/>
            <person name="Tangrot J."/>
            <person name="Rosling A."/>
        </authorList>
    </citation>
    <scope>NUCLEOTIDE SEQUENCE</scope>
    <source>
        <strain evidence="2">UK204</strain>
    </source>
</reference>
<name>A0A9N9NBI2_9GLOM</name>
<comment type="caution">
    <text evidence="2">The sequence shown here is derived from an EMBL/GenBank/DDBJ whole genome shotgun (WGS) entry which is preliminary data.</text>
</comment>
<keyword evidence="3" id="KW-1185">Reference proteome</keyword>
<evidence type="ECO:0000313" key="2">
    <source>
        <dbReference type="EMBL" id="CAG8719867.1"/>
    </source>
</evidence>
<feature type="region of interest" description="Disordered" evidence="1">
    <location>
        <begin position="1"/>
        <end position="28"/>
    </location>
</feature>
<feature type="non-terminal residue" evidence="2">
    <location>
        <position position="1"/>
    </location>
</feature>
<evidence type="ECO:0000313" key="3">
    <source>
        <dbReference type="Proteomes" id="UP000789570"/>
    </source>
</evidence>
<dbReference type="EMBL" id="CAJVPQ010010050">
    <property type="protein sequence ID" value="CAG8719867.1"/>
    <property type="molecule type" value="Genomic_DNA"/>
</dbReference>
<evidence type="ECO:0000256" key="1">
    <source>
        <dbReference type="SAM" id="MobiDB-lite"/>
    </source>
</evidence>
<dbReference type="Proteomes" id="UP000789570">
    <property type="component" value="Unassembled WGS sequence"/>
</dbReference>
<dbReference type="AlphaFoldDB" id="A0A9N9NBI2"/>